<evidence type="ECO:0000313" key="1">
    <source>
        <dbReference type="EMBL" id="THD18381.1"/>
    </source>
</evidence>
<evidence type="ECO:0000313" key="2">
    <source>
        <dbReference type="Proteomes" id="UP000230066"/>
    </source>
</evidence>
<accession>A0A4E0QYM2</accession>
<name>A0A4E0QYM2_FASHE</name>
<organism evidence="1 2">
    <name type="scientific">Fasciola hepatica</name>
    <name type="common">Liver fluke</name>
    <dbReference type="NCBI Taxonomy" id="6192"/>
    <lineage>
        <taxon>Eukaryota</taxon>
        <taxon>Metazoa</taxon>
        <taxon>Spiralia</taxon>
        <taxon>Lophotrochozoa</taxon>
        <taxon>Platyhelminthes</taxon>
        <taxon>Trematoda</taxon>
        <taxon>Digenea</taxon>
        <taxon>Plagiorchiida</taxon>
        <taxon>Echinostomata</taxon>
        <taxon>Echinostomatoidea</taxon>
        <taxon>Fasciolidae</taxon>
        <taxon>Fasciola</taxon>
    </lineage>
</organism>
<protein>
    <submittedName>
        <fullName evidence="1">Uncharacterized protein</fullName>
    </submittedName>
</protein>
<comment type="caution">
    <text evidence="1">The sequence shown here is derived from an EMBL/GenBank/DDBJ whole genome shotgun (WGS) entry which is preliminary data.</text>
</comment>
<dbReference type="Proteomes" id="UP000230066">
    <property type="component" value="Unassembled WGS sequence"/>
</dbReference>
<reference evidence="1" key="1">
    <citation type="submission" date="2019-03" db="EMBL/GenBank/DDBJ databases">
        <title>Improved annotation for the trematode Fasciola hepatica.</title>
        <authorList>
            <person name="Choi Y.-J."/>
            <person name="Martin J."/>
            <person name="Mitreva M."/>
        </authorList>
    </citation>
    <scope>NUCLEOTIDE SEQUENCE [LARGE SCALE GENOMIC DNA]</scope>
</reference>
<dbReference type="AlphaFoldDB" id="A0A4E0QYM2"/>
<dbReference type="EMBL" id="JXXN02013602">
    <property type="protein sequence ID" value="THD18381.1"/>
    <property type="molecule type" value="Genomic_DNA"/>
</dbReference>
<keyword evidence="2" id="KW-1185">Reference proteome</keyword>
<sequence>MGKVQGEDMAELLLEEGLVCVEPISPRLIRQSPHTKVQTYLKAQARTKTNGRISGATVISALRTANCNDCSHLFFSCLPAQSG</sequence>
<proteinExistence type="predicted"/>
<gene>
    <name evidence="1" type="ORF">D915_011185</name>
</gene>